<evidence type="ECO:0000256" key="10">
    <source>
        <dbReference type="PROSITE-ProRule" id="PRU10141"/>
    </source>
</evidence>
<dbReference type="SUPFAM" id="SSF56112">
    <property type="entry name" value="Protein kinase-like (PK-like)"/>
    <property type="match status" value="1"/>
</dbReference>
<dbReference type="Gene3D" id="3.30.200.20">
    <property type="entry name" value="Phosphorylase Kinase, domain 1"/>
    <property type="match status" value="1"/>
</dbReference>
<comment type="catalytic activity">
    <reaction evidence="8">
        <text>L-threonyl-[protein] + ATP = O-phospho-L-threonyl-[protein] + ADP + H(+)</text>
        <dbReference type="Rhea" id="RHEA:46608"/>
        <dbReference type="Rhea" id="RHEA-COMP:11060"/>
        <dbReference type="Rhea" id="RHEA-COMP:11605"/>
        <dbReference type="ChEBI" id="CHEBI:15378"/>
        <dbReference type="ChEBI" id="CHEBI:30013"/>
        <dbReference type="ChEBI" id="CHEBI:30616"/>
        <dbReference type="ChEBI" id="CHEBI:61977"/>
        <dbReference type="ChEBI" id="CHEBI:456216"/>
        <dbReference type="EC" id="2.7.11.1"/>
    </reaction>
</comment>
<accession>A0A3N0YPC2</accession>
<evidence type="ECO:0000313" key="13">
    <source>
        <dbReference type="EMBL" id="ROL48033.1"/>
    </source>
</evidence>
<evidence type="ECO:0000256" key="6">
    <source>
        <dbReference type="ARBA" id="ARBA00022777"/>
    </source>
</evidence>
<feature type="region of interest" description="Disordered" evidence="11">
    <location>
        <begin position="1"/>
        <end position="42"/>
    </location>
</feature>
<dbReference type="InterPro" id="IPR017441">
    <property type="entry name" value="Protein_kinase_ATP_BS"/>
</dbReference>
<reference evidence="13 14" key="1">
    <citation type="submission" date="2018-10" db="EMBL/GenBank/DDBJ databases">
        <title>Genome assembly for a Yunnan-Guizhou Plateau 3E fish, Anabarilius grahami (Regan), and its evolutionary and genetic applications.</title>
        <authorList>
            <person name="Jiang W."/>
        </authorList>
    </citation>
    <scope>NUCLEOTIDE SEQUENCE [LARGE SCALE GENOMIC DNA]</scope>
    <source>
        <strain evidence="13">AG-KIZ</strain>
        <tissue evidence="13">Muscle</tissue>
    </source>
</reference>
<sequence>MSERGGQDHRRREWQSGSQQRPDDGHPSTSSKLSRRDSLSEDNVVRRFSRESIRLSSRGSYSVEWRWSGDVSDSPSEQGSCSSICLSRSDSLEGWTCPPLPEKPSDCRKRKGFGSFLKRLWKTLKRPFCCCFHCSSVDVVEPFVPSSDLESEIDPEPSSPAPDRSSVKPYNESFESLYYSGKMIGSGTFGSVFEGTRKFDGKKVAIKRMRKFDNFLYLDIPGHPEPLITEVALLLMMRREPISPFVIQLYEWFEHPRKFTLVMEYPEPCESLLDFIDRNPPLDETIARVFMRPAVLAVQHCIEHDVFHNDIHADNFLLKQMLEIKLIDFGCGQLFSSDGYESDVYVGIQDHCPPEVFTDPRFHAVPANFWALGVMLYKMVNACPPFRNRTEITQAKVTFQNSNLSKGWTCPPLPGQVPLEPTETSHGRTAPGAREASPVTKSSTEKPSDCRKRKGFGSFLKRLWKTLKRPFCCCFHCSSVDVVEPFVPSSDLESEIDPEPSSPAPDRSDVKPYNGKSPVIISPTLF</sequence>
<comment type="catalytic activity">
    <reaction evidence="9">
        <text>L-seryl-[protein] + ATP = O-phospho-L-seryl-[protein] + ADP + H(+)</text>
        <dbReference type="Rhea" id="RHEA:17989"/>
        <dbReference type="Rhea" id="RHEA-COMP:9863"/>
        <dbReference type="Rhea" id="RHEA-COMP:11604"/>
        <dbReference type="ChEBI" id="CHEBI:15378"/>
        <dbReference type="ChEBI" id="CHEBI:29999"/>
        <dbReference type="ChEBI" id="CHEBI:30616"/>
        <dbReference type="ChEBI" id="CHEBI:83421"/>
        <dbReference type="ChEBI" id="CHEBI:456216"/>
        <dbReference type="EC" id="2.7.11.1"/>
    </reaction>
</comment>
<dbReference type="InterPro" id="IPR051138">
    <property type="entry name" value="PIM_Ser/Thr_kinase"/>
</dbReference>
<dbReference type="PANTHER" id="PTHR22984:SF11">
    <property type="entry name" value="AURORA KINASE-RELATED"/>
    <property type="match status" value="1"/>
</dbReference>
<dbReference type="PANTHER" id="PTHR22984">
    <property type="entry name" value="SERINE/THREONINE-PROTEIN KINASE PIM"/>
    <property type="match status" value="1"/>
</dbReference>
<evidence type="ECO:0000256" key="7">
    <source>
        <dbReference type="ARBA" id="ARBA00022840"/>
    </source>
</evidence>
<dbReference type="Proteomes" id="UP000281406">
    <property type="component" value="Unassembled WGS sequence"/>
</dbReference>
<feature type="region of interest" description="Disordered" evidence="11">
    <location>
        <begin position="148"/>
        <end position="168"/>
    </location>
</feature>
<protein>
    <recommendedName>
        <fullName evidence="2">non-specific serine/threonine protein kinase</fullName>
        <ecNumber evidence="2">2.7.11.1</ecNumber>
    </recommendedName>
</protein>
<keyword evidence="5 10" id="KW-0547">Nucleotide-binding</keyword>
<dbReference type="Gene3D" id="1.10.510.10">
    <property type="entry name" value="Transferase(Phosphotransferase) domain 1"/>
    <property type="match status" value="1"/>
</dbReference>
<dbReference type="EMBL" id="RJVU01033627">
    <property type="protein sequence ID" value="ROL48033.1"/>
    <property type="molecule type" value="Genomic_DNA"/>
</dbReference>
<keyword evidence="6 13" id="KW-0418">Kinase</keyword>
<dbReference type="GO" id="GO:0005524">
    <property type="term" value="F:ATP binding"/>
    <property type="evidence" value="ECO:0007669"/>
    <property type="project" value="UniProtKB-UniRule"/>
</dbReference>
<evidence type="ECO:0000259" key="12">
    <source>
        <dbReference type="PROSITE" id="PS50011"/>
    </source>
</evidence>
<dbReference type="InterPro" id="IPR000719">
    <property type="entry name" value="Prot_kinase_dom"/>
</dbReference>
<evidence type="ECO:0000313" key="14">
    <source>
        <dbReference type="Proteomes" id="UP000281406"/>
    </source>
</evidence>
<evidence type="ECO:0000256" key="11">
    <source>
        <dbReference type="SAM" id="MobiDB-lite"/>
    </source>
</evidence>
<organism evidence="13 14">
    <name type="scientific">Anabarilius grahami</name>
    <name type="common">Kanglang fish</name>
    <name type="synonym">Barilius grahami</name>
    <dbReference type="NCBI Taxonomy" id="495550"/>
    <lineage>
        <taxon>Eukaryota</taxon>
        <taxon>Metazoa</taxon>
        <taxon>Chordata</taxon>
        <taxon>Craniata</taxon>
        <taxon>Vertebrata</taxon>
        <taxon>Euteleostomi</taxon>
        <taxon>Actinopterygii</taxon>
        <taxon>Neopterygii</taxon>
        <taxon>Teleostei</taxon>
        <taxon>Ostariophysi</taxon>
        <taxon>Cypriniformes</taxon>
        <taxon>Xenocyprididae</taxon>
        <taxon>Xenocypridinae</taxon>
        <taxon>Xenocypridinae incertae sedis</taxon>
        <taxon>Anabarilius</taxon>
    </lineage>
</organism>
<dbReference type="AlphaFoldDB" id="A0A3N0YPC2"/>
<comment type="caution">
    <text evidence="13">The sequence shown here is derived from an EMBL/GenBank/DDBJ whole genome shotgun (WGS) entry which is preliminary data.</text>
</comment>
<name>A0A3N0YPC2_ANAGA</name>
<dbReference type="Pfam" id="PF00069">
    <property type="entry name" value="Pkinase"/>
    <property type="match status" value="1"/>
</dbReference>
<dbReference type="GO" id="GO:0004674">
    <property type="term" value="F:protein serine/threonine kinase activity"/>
    <property type="evidence" value="ECO:0007669"/>
    <property type="project" value="UniProtKB-KW"/>
</dbReference>
<evidence type="ECO:0000256" key="4">
    <source>
        <dbReference type="ARBA" id="ARBA00022679"/>
    </source>
</evidence>
<keyword evidence="7 10" id="KW-0067">ATP-binding</keyword>
<evidence type="ECO:0000256" key="9">
    <source>
        <dbReference type="ARBA" id="ARBA00048679"/>
    </source>
</evidence>
<feature type="region of interest" description="Disordered" evidence="11">
    <location>
        <begin position="490"/>
        <end position="526"/>
    </location>
</feature>
<dbReference type="GO" id="GO:0043066">
    <property type="term" value="P:negative regulation of apoptotic process"/>
    <property type="evidence" value="ECO:0007669"/>
    <property type="project" value="TreeGrafter"/>
</dbReference>
<evidence type="ECO:0000256" key="5">
    <source>
        <dbReference type="ARBA" id="ARBA00022741"/>
    </source>
</evidence>
<evidence type="ECO:0000256" key="3">
    <source>
        <dbReference type="ARBA" id="ARBA00022527"/>
    </source>
</evidence>
<comment type="similarity">
    <text evidence="1">Belongs to the protein kinase superfamily. CAMK Ser/Thr protein kinase family. PIM subfamily.</text>
</comment>
<dbReference type="PROSITE" id="PS00107">
    <property type="entry name" value="PROTEIN_KINASE_ATP"/>
    <property type="match status" value="1"/>
</dbReference>
<dbReference type="EC" id="2.7.11.1" evidence="2"/>
<dbReference type="PROSITE" id="PS50011">
    <property type="entry name" value="PROTEIN_KINASE_DOM"/>
    <property type="match status" value="1"/>
</dbReference>
<feature type="domain" description="Protein kinase" evidence="12">
    <location>
        <begin position="178"/>
        <end position="472"/>
    </location>
</feature>
<gene>
    <name evidence="13" type="ORF">DPX16_18633</name>
</gene>
<feature type="compositionally biased region" description="Basic and acidic residues" evidence="11">
    <location>
        <begin position="1"/>
        <end position="14"/>
    </location>
</feature>
<evidence type="ECO:0000256" key="8">
    <source>
        <dbReference type="ARBA" id="ARBA00047899"/>
    </source>
</evidence>
<keyword evidence="4" id="KW-0808">Transferase</keyword>
<dbReference type="GO" id="GO:0007346">
    <property type="term" value="P:regulation of mitotic cell cycle"/>
    <property type="evidence" value="ECO:0007669"/>
    <property type="project" value="TreeGrafter"/>
</dbReference>
<dbReference type="OrthoDB" id="1668230at2759"/>
<evidence type="ECO:0000256" key="1">
    <source>
        <dbReference type="ARBA" id="ARBA00005505"/>
    </source>
</evidence>
<evidence type="ECO:0000256" key="2">
    <source>
        <dbReference type="ARBA" id="ARBA00012513"/>
    </source>
</evidence>
<dbReference type="SMART" id="SM00220">
    <property type="entry name" value="S_TKc"/>
    <property type="match status" value="1"/>
</dbReference>
<keyword evidence="14" id="KW-1185">Reference proteome</keyword>
<dbReference type="GO" id="GO:0005737">
    <property type="term" value="C:cytoplasm"/>
    <property type="evidence" value="ECO:0007669"/>
    <property type="project" value="TreeGrafter"/>
</dbReference>
<keyword evidence="3" id="KW-0723">Serine/threonine-protein kinase</keyword>
<feature type="binding site" evidence="10">
    <location>
        <position position="207"/>
    </location>
    <ligand>
        <name>ATP</name>
        <dbReference type="ChEBI" id="CHEBI:30616"/>
    </ligand>
</feature>
<dbReference type="InterPro" id="IPR011009">
    <property type="entry name" value="Kinase-like_dom_sf"/>
</dbReference>
<proteinExistence type="inferred from homology"/>
<feature type="region of interest" description="Disordered" evidence="11">
    <location>
        <begin position="415"/>
        <end position="451"/>
    </location>
</feature>